<evidence type="ECO:0000256" key="5">
    <source>
        <dbReference type="SAM" id="SignalP"/>
    </source>
</evidence>
<evidence type="ECO:0000259" key="6">
    <source>
        <dbReference type="Pfam" id="PF00496"/>
    </source>
</evidence>
<dbReference type="InterPro" id="IPR000914">
    <property type="entry name" value="SBP_5_dom"/>
</dbReference>
<comment type="caution">
    <text evidence="7">The sequence shown here is derived from an EMBL/GenBank/DDBJ whole genome shotgun (WGS) entry which is preliminary data.</text>
</comment>
<dbReference type="EMBL" id="ACYH01000018">
    <property type="protein sequence ID" value="EEV20937.1"/>
    <property type="molecule type" value="Genomic_DNA"/>
</dbReference>
<evidence type="ECO:0000256" key="2">
    <source>
        <dbReference type="ARBA" id="ARBA00005695"/>
    </source>
</evidence>
<keyword evidence="4 5" id="KW-0732">Signal</keyword>
<feature type="signal peptide" evidence="5">
    <location>
        <begin position="1"/>
        <end position="21"/>
    </location>
</feature>
<dbReference type="Gene3D" id="3.90.76.10">
    <property type="entry name" value="Dipeptide-binding Protein, Domain 1"/>
    <property type="match status" value="1"/>
</dbReference>
<dbReference type="RefSeq" id="WP_006188164.1">
    <property type="nucleotide sequence ID" value="NZ_ACYH01000018.1"/>
</dbReference>
<dbReference type="PANTHER" id="PTHR30290">
    <property type="entry name" value="PERIPLASMIC BINDING COMPONENT OF ABC TRANSPORTER"/>
    <property type="match status" value="1"/>
</dbReference>
<comment type="subcellular location">
    <subcellularLocation>
        <location evidence="1">Cell envelope</location>
    </subcellularLocation>
</comment>
<evidence type="ECO:0000256" key="1">
    <source>
        <dbReference type="ARBA" id="ARBA00004196"/>
    </source>
</evidence>
<dbReference type="GO" id="GO:0015833">
    <property type="term" value="P:peptide transport"/>
    <property type="evidence" value="ECO:0007669"/>
    <property type="project" value="TreeGrafter"/>
</dbReference>
<feature type="chain" id="PRO_5002991465" evidence="5">
    <location>
        <begin position="22"/>
        <end position="539"/>
    </location>
</feature>
<reference evidence="7 8" key="1">
    <citation type="submission" date="2009-07" db="EMBL/GenBank/DDBJ databases">
        <authorList>
            <person name="Madupu R."/>
            <person name="Sebastian Y."/>
            <person name="Durkin A.S."/>
            <person name="Torralba M."/>
            <person name="Methe B."/>
            <person name="Sutton G.G."/>
            <person name="Strausberg R.L."/>
            <person name="Nelson K.E."/>
        </authorList>
    </citation>
    <scope>NUCLEOTIDE SEQUENCE [LARGE SCALE GENOMIC DNA]</scope>
    <source>
        <strain evidence="7 8">ATCC 35580</strain>
    </source>
</reference>
<dbReference type="InterPro" id="IPR039424">
    <property type="entry name" value="SBP_5"/>
</dbReference>
<dbReference type="OrthoDB" id="9801912at2"/>
<sequence length="539" mass="59910">MTKKNILLFLILCILPFAACAENEPYPQNEFVVSVTTGIPNLHPHAAYNANEAQILTGLYEGLCIYDPYTLQPAAGLAKEWKISADGLTWTFTLRDNLTFENGDPITAQVFCDSFINLLNPALDLPYASLLDCVKGAKEYRTGKTADISHIGLYAESDTSLKISLVYPAEQLANILCHHAFSAVHPSQLKAVTQYAGKSSFSKPSAAFKPIASGPFKIESFTAEKIRLIKNAAYWDTEAVPLPAISILLDEDADKMTEAFNQGTVHWLCGSVNLNKVAAAYTIHVTPMFATEYFYFKTNAAPCNNQTIREALVAAIPYTELRKDYLIPAKTLVFPLTGYPAVPGIDKQDTAKAEKLLKKIPQDEVKKPVKILLPETAFYTEQAALLKNAWEKIGISTEVTTVPFEEYYDRLKMEDYHLAVISWIGDFADPLAFLELFRPDSNLNDSGWHNAEYENFIKKASAEQNRKTRFDYLAKAEQVLLDASVLIPLSHIPAINVIDLSDIKGWYVNAVNIHPFKFIRFAQPAPLPGVALSKGIRSK</sequence>
<comment type="similarity">
    <text evidence="2">Belongs to the bacterial solute-binding protein 5 family.</text>
</comment>
<name>C8PNP9_9SPIR</name>
<dbReference type="Proteomes" id="UP000004509">
    <property type="component" value="Unassembled WGS sequence"/>
</dbReference>
<evidence type="ECO:0000313" key="8">
    <source>
        <dbReference type="Proteomes" id="UP000004509"/>
    </source>
</evidence>
<dbReference type="CDD" id="cd08504">
    <property type="entry name" value="PBP2_OppA"/>
    <property type="match status" value="1"/>
</dbReference>
<organism evidence="7 8">
    <name type="scientific">Treponema vincentii ATCC 35580</name>
    <dbReference type="NCBI Taxonomy" id="596324"/>
    <lineage>
        <taxon>Bacteria</taxon>
        <taxon>Pseudomonadati</taxon>
        <taxon>Spirochaetota</taxon>
        <taxon>Spirochaetia</taxon>
        <taxon>Spirochaetales</taxon>
        <taxon>Treponemataceae</taxon>
        <taxon>Treponema</taxon>
    </lineage>
</organism>
<dbReference type="GO" id="GO:1904680">
    <property type="term" value="F:peptide transmembrane transporter activity"/>
    <property type="evidence" value="ECO:0007669"/>
    <property type="project" value="TreeGrafter"/>
</dbReference>
<dbReference type="Pfam" id="PF00496">
    <property type="entry name" value="SBP_bac_5"/>
    <property type="match status" value="1"/>
</dbReference>
<dbReference type="Gene3D" id="3.10.105.10">
    <property type="entry name" value="Dipeptide-binding Protein, Domain 3"/>
    <property type="match status" value="1"/>
</dbReference>
<evidence type="ECO:0000256" key="3">
    <source>
        <dbReference type="ARBA" id="ARBA00022448"/>
    </source>
</evidence>
<gene>
    <name evidence="7" type="ORF">TREVI0001_0932</name>
</gene>
<feature type="domain" description="Solute-binding protein family 5" evidence="6">
    <location>
        <begin position="73"/>
        <end position="442"/>
    </location>
</feature>
<dbReference type="SUPFAM" id="SSF53850">
    <property type="entry name" value="Periplasmic binding protein-like II"/>
    <property type="match status" value="1"/>
</dbReference>
<accession>C8PNP9</accession>
<dbReference type="PANTHER" id="PTHR30290:SF10">
    <property type="entry name" value="PERIPLASMIC OLIGOPEPTIDE-BINDING PROTEIN-RELATED"/>
    <property type="match status" value="1"/>
</dbReference>
<proteinExistence type="inferred from homology"/>
<dbReference type="eggNOG" id="COG4166">
    <property type="taxonomic scope" value="Bacteria"/>
</dbReference>
<dbReference type="AlphaFoldDB" id="C8PNP9"/>
<dbReference type="STRING" id="596324.TREVI0001_0932"/>
<dbReference type="GO" id="GO:0043190">
    <property type="term" value="C:ATP-binding cassette (ABC) transporter complex"/>
    <property type="evidence" value="ECO:0007669"/>
    <property type="project" value="InterPro"/>
</dbReference>
<keyword evidence="3" id="KW-0813">Transport</keyword>
<dbReference type="PIRSF" id="PIRSF002741">
    <property type="entry name" value="MppA"/>
    <property type="match status" value="1"/>
</dbReference>
<dbReference type="Gene3D" id="3.40.190.10">
    <property type="entry name" value="Periplasmic binding protein-like II"/>
    <property type="match status" value="1"/>
</dbReference>
<dbReference type="GO" id="GO:0030288">
    <property type="term" value="C:outer membrane-bounded periplasmic space"/>
    <property type="evidence" value="ECO:0007669"/>
    <property type="project" value="UniProtKB-ARBA"/>
</dbReference>
<protein>
    <submittedName>
        <fullName evidence="7">ABC transporter, substrate-binding protein, family 5</fullName>
    </submittedName>
</protein>
<evidence type="ECO:0000256" key="4">
    <source>
        <dbReference type="ARBA" id="ARBA00022729"/>
    </source>
</evidence>
<evidence type="ECO:0000313" key="7">
    <source>
        <dbReference type="EMBL" id="EEV20937.1"/>
    </source>
</evidence>
<dbReference type="InterPro" id="IPR030678">
    <property type="entry name" value="Peptide/Ni-bd"/>
</dbReference>